<keyword evidence="6" id="KW-1185">Reference proteome</keyword>
<sequence>MSVASKNPYDLLGNEDGDAEVSAQVKAGTATRAGKADVKAPATSRRPGPAGNDAAYRDRNAGTEYNRSKPTDVPARGGARGGQAARVRGGRGSRYPRSQDDRHSKGLPGGGSEKHHSGDVEGEAEKKDEEAGERIAKNDEREAATEDAAAEEPAEPEEKHISYDDYIAQQAEKKLSLGEASLEVRKPNEGTNNKQWAAAKPLVKDEDDEFIAGSSTKTKRERERKVKQVLEIDQRFVEPERPRGGARGGRASAAVTVASVASVASVVSVVSVVSVANTVAVTAASAVPVAVSAASAVRGGGAPRGGAPRGGAARGPELNPKDENLFPSLGS</sequence>
<dbReference type="STRING" id="1081102.A0A167RI89"/>
<protein>
    <submittedName>
        <fullName evidence="5">Telomere and ribosome associated protein</fullName>
    </submittedName>
</protein>
<dbReference type="InterPro" id="IPR019084">
    <property type="entry name" value="STM1-like_N"/>
</dbReference>
<evidence type="ECO:0000313" key="5">
    <source>
        <dbReference type="EMBL" id="OAA58625.1"/>
    </source>
</evidence>
<feature type="region of interest" description="Disordered" evidence="3">
    <location>
        <begin position="207"/>
        <end position="226"/>
    </location>
</feature>
<dbReference type="Proteomes" id="UP000076874">
    <property type="component" value="Unassembled WGS sequence"/>
</dbReference>
<dbReference type="InterPro" id="IPR039764">
    <property type="entry name" value="HABP4/SERBP1-like"/>
</dbReference>
<dbReference type="InterPro" id="IPR006861">
    <property type="entry name" value="HABP4_PAIRBP1-bd"/>
</dbReference>
<feature type="region of interest" description="Disordered" evidence="3">
    <location>
        <begin position="1"/>
        <end position="167"/>
    </location>
</feature>
<dbReference type="Gene3D" id="6.10.140.1040">
    <property type="match status" value="1"/>
</dbReference>
<dbReference type="GO" id="GO:0005634">
    <property type="term" value="C:nucleus"/>
    <property type="evidence" value="ECO:0007669"/>
    <property type="project" value="TreeGrafter"/>
</dbReference>
<evidence type="ECO:0000313" key="6">
    <source>
        <dbReference type="Proteomes" id="UP000076874"/>
    </source>
</evidence>
<evidence type="ECO:0000259" key="4">
    <source>
        <dbReference type="SMART" id="SM01233"/>
    </source>
</evidence>
<dbReference type="GO" id="GO:0005737">
    <property type="term" value="C:cytoplasm"/>
    <property type="evidence" value="ECO:0007669"/>
    <property type="project" value="UniProtKB-SubCell"/>
</dbReference>
<dbReference type="PANTHER" id="PTHR12299:SF17">
    <property type="entry name" value="AT19571P-RELATED"/>
    <property type="match status" value="1"/>
</dbReference>
<dbReference type="OrthoDB" id="5426471at2759"/>
<dbReference type="SMART" id="SM01233">
    <property type="entry name" value="HABP4_PAI-RBP1"/>
    <property type="match status" value="1"/>
</dbReference>
<evidence type="ECO:0000256" key="3">
    <source>
        <dbReference type="SAM" id="MobiDB-lite"/>
    </source>
</evidence>
<feature type="domain" description="Hyaluronan/mRNA-binding protein" evidence="4">
    <location>
        <begin position="96"/>
        <end position="190"/>
    </location>
</feature>
<comment type="caution">
    <text evidence="5">The sequence shown here is derived from an EMBL/GenBank/DDBJ whole genome shotgun (WGS) entry which is preliminary data.</text>
</comment>
<name>A0A167RI89_9HYPO</name>
<feature type="region of interest" description="Disordered" evidence="3">
    <location>
        <begin position="294"/>
        <end position="331"/>
    </location>
</feature>
<dbReference type="PANTHER" id="PTHR12299">
    <property type="entry name" value="HYALURONIC ACID-BINDING PROTEIN 4"/>
    <property type="match status" value="1"/>
</dbReference>
<evidence type="ECO:0000256" key="2">
    <source>
        <dbReference type="ARBA" id="ARBA00022490"/>
    </source>
</evidence>
<proteinExistence type="predicted"/>
<dbReference type="EMBL" id="AZHD01000012">
    <property type="protein sequence ID" value="OAA58625.1"/>
    <property type="molecule type" value="Genomic_DNA"/>
</dbReference>
<evidence type="ECO:0000256" key="1">
    <source>
        <dbReference type="ARBA" id="ARBA00004496"/>
    </source>
</evidence>
<keyword evidence="2" id="KW-0963">Cytoplasm</keyword>
<dbReference type="Pfam" id="PF09598">
    <property type="entry name" value="Stm1_N"/>
    <property type="match status" value="1"/>
</dbReference>
<reference evidence="5 6" key="1">
    <citation type="journal article" date="2016" name="Genome Biol. Evol.">
        <title>Divergent and convergent evolution of fungal pathogenicity.</title>
        <authorList>
            <person name="Shang Y."/>
            <person name="Xiao G."/>
            <person name="Zheng P."/>
            <person name="Cen K."/>
            <person name="Zhan S."/>
            <person name="Wang C."/>
        </authorList>
    </citation>
    <scope>NUCLEOTIDE SEQUENCE [LARGE SCALE GENOMIC DNA]</scope>
    <source>
        <strain evidence="5 6">RCEF 264</strain>
    </source>
</reference>
<gene>
    <name evidence="5" type="ORF">SPI_06698</name>
</gene>
<dbReference type="GO" id="GO:0003723">
    <property type="term" value="F:RNA binding"/>
    <property type="evidence" value="ECO:0007669"/>
    <property type="project" value="InterPro"/>
</dbReference>
<accession>A0A167RI89</accession>
<feature type="compositionally biased region" description="Basic and acidic residues" evidence="3">
    <location>
        <begin position="55"/>
        <end position="70"/>
    </location>
</feature>
<organism evidence="5 6">
    <name type="scientific">Niveomyces insectorum RCEF 264</name>
    <dbReference type="NCBI Taxonomy" id="1081102"/>
    <lineage>
        <taxon>Eukaryota</taxon>
        <taxon>Fungi</taxon>
        <taxon>Dikarya</taxon>
        <taxon>Ascomycota</taxon>
        <taxon>Pezizomycotina</taxon>
        <taxon>Sordariomycetes</taxon>
        <taxon>Hypocreomycetidae</taxon>
        <taxon>Hypocreales</taxon>
        <taxon>Cordycipitaceae</taxon>
        <taxon>Niveomyces</taxon>
    </lineage>
</organism>
<dbReference type="AlphaFoldDB" id="A0A167RI89"/>
<comment type="subcellular location">
    <subcellularLocation>
        <location evidence="1">Cytoplasm</location>
    </subcellularLocation>
</comment>
<feature type="compositionally biased region" description="Gly residues" evidence="3">
    <location>
        <begin position="298"/>
        <end position="313"/>
    </location>
</feature>
<feature type="compositionally biased region" description="Basic and acidic residues" evidence="3">
    <location>
        <begin position="112"/>
        <end position="144"/>
    </location>
</feature>